<evidence type="ECO:0000256" key="6">
    <source>
        <dbReference type="HAMAP-Rule" id="MF_01224"/>
    </source>
</evidence>
<keyword evidence="4 6" id="KW-0501">Molybdenum cofactor biosynthesis</keyword>
<dbReference type="NCBIfam" id="TIGR00581">
    <property type="entry name" value="moaC"/>
    <property type="match status" value="1"/>
</dbReference>
<evidence type="ECO:0000256" key="1">
    <source>
        <dbReference type="ARBA" id="ARBA00001637"/>
    </source>
</evidence>
<evidence type="ECO:0000313" key="8">
    <source>
        <dbReference type="EMBL" id="SHH61511.1"/>
    </source>
</evidence>
<dbReference type="Proteomes" id="UP000184032">
    <property type="component" value="Unassembled WGS sequence"/>
</dbReference>
<dbReference type="InterPro" id="IPR023045">
    <property type="entry name" value="MoaC"/>
</dbReference>
<reference evidence="8 9" key="1">
    <citation type="submission" date="2016-11" db="EMBL/GenBank/DDBJ databases">
        <authorList>
            <person name="Jaros S."/>
            <person name="Januszkiewicz K."/>
            <person name="Wedrychowicz H."/>
        </authorList>
    </citation>
    <scope>NUCLEOTIDE SEQUENCE [LARGE SCALE GENOMIC DNA]</scope>
    <source>
        <strain evidence="8 9">DSM 21120</strain>
    </source>
</reference>
<comment type="similarity">
    <text evidence="6">Belongs to the MoaC family.</text>
</comment>
<comment type="catalytic activity">
    <reaction evidence="1 6">
        <text>(8S)-3',8-cyclo-7,8-dihydroguanosine 5'-triphosphate = cyclic pyranopterin phosphate + diphosphate</text>
        <dbReference type="Rhea" id="RHEA:49580"/>
        <dbReference type="ChEBI" id="CHEBI:33019"/>
        <dbReference type="ChEBI" id="CHEBI:59648"/>
        <dbReference type="ChEBI" id="CHEBI:131766"/>
        <dbReference type="EC" id="4.6.1.17"/>
    </reaction>
</comment>
<evidence type="ECO:0000313" key="9">
    <source>
        <dbReference type="Proteomes" id="UP000184032"/>
    </source>
</evidence>
<sequence>MSDLTHFDSDGNAVMVDVSKKDITSRRAIASGKIYLSSEAYKSVVNREIKKGDVLTVAQVGGIMGAKKTSELIPMAHPIFIENLNIKFNLNDEEHSIEAVCEAGITSKTGIEMEAMTGVSVCLLTIYDMVKAIDRAMVISDIKLLYKSGGKSGEYTAD</sequence>
<dbReference type="CDD" id="cd01420">
    <property type="entry name" value="MoaC_PE"/>
    <property type="match status" value="1"/>
</dbReference>
<dbReference type="GO" id="GO:0061799">
    <property type="term" value="F:cyclic pyranopterin monophosphate synthase activity"/>
    <property type="evidence" value="ECO:0007669"/>
    <property type="project" value="UniProtKB-UniRule"/>
</dbReference>
<comment type="pathway">
    <text evidence="2 6">Cofactor biosynthesis; molybdopterin biosynthesis.</text>
</comment>
<name>A0A1M5UF22_9FIRM</name>
<dbReference type="InterPro" id="IPR050105">
    <property type="entry name" value="MoCo_biosynth_MoaA/MoaC"/>
</dbReference>
<keyword evidence="5 6" id="KW-0456">Lyase</keyword>
<comment type="subunit">
    <text evidence="6">Homohexamer; trimer of dimers.</text>
</comment>
<dbReference type="GO" id="GO:0006777">
    <property type="term" value="P:Mo-molybdopterin cofactor biosynthetic process"/>
    <property type="evidence" value="ECO:0007669"/>
    <property type="project" value="UniProtKB-UniRule"/>
</dbReference>
<protein>
    <recommendedName>
        <fullName evidence="3 6">Cyclic pyranopterin monophosphate synthase</fullName>
        <ecNumber evidence="3 6">4.6.1.17</ecNumber>
    </recommendedName>
    <alternativeName>
        <fullName evidence="6">Molybdenum cofactor biosynthesis protein C</fullName>
    </alternativeName>
</protein>
<dbReference type="Gene3D" id="3.30.70.640">
    <property type="entry name" value="Molybdopterin cofactor biosynthesis C (MoaC) domain"/>
    <property type="match status" value="1"/>
</dbReference>
<keyword evidence="9" id="KW-1185">Reference proteome</keyword>
<comment type="function">
    <text evidence="6">Catalyzes the conversion of (8S)-3',8-cyclo-7,8-dihydroguanosine 5'-triphosphate to cyclic pyranopterin monophosphate (cPMP).</text>
</comment>
<dbReference type="UniPathway" id="UPA00344"/>
<dbReference type="HAMAP" id="MF_01224_B">
    <property type="entry name" value="MoaC_B"/>
    <property type="match status" value="1"/>
</dbReference>
<dbReference type="InterPro" id="IPR047594">
    <property type="entry name" value="MoaC_bact/euk"/>
</dbReference>
<evidence type="ECO:0000256" key="2">
    <source>
        <dbReference type="ARBA" id="ARBA00005046"/>
    </source>
</evidence>
<gene>
    <name evidence="6" type="primary">moaC</name>
    <name evidence="8" type="ORF">SAMN02745245_01744</name>
</gene>
<evidence type="ECO:0000256" key="4">
    <source>
        <dbReference type="ARBA" id="ARBA00023150"/>
    </source>
</evidence>
<dbReference type="EC" id="4.6.1.17" evidence="3 6"/>
<feature type="active site" evidence="6">
    <location>
        <position position="128"/>
    </location>
</feature>
<organism evidence="8 9">
    <name type="scientific">Anaerosphaera aminiphila DSM 21120</name>
    <dbReference type="NCBI Taxonomy" id="1120995"/>
    <lineage>
        <taxon>Bacteria</taxon>
        <taxon>Bacillati</taxon>
        <taxon>Bacillota</taxon>
        <taxon>Tissierellia</taxon>
        <taxon>Tissierellales</taxon>
        <taxon>Peptoniphilaceae</taxon>
        <taxon>Anaerosphaera</taxon>
    </lineage>
</organism>
<dbReference type="OrthoDB" id="9794429at2"/>
<feature type="binding site" evidence="6">
    <location>
        <begin position="75"/>
        <end position="77"/>
    </location>
    <ligand>
        <name>substrate</name>
    </ligand>
</feature>
<dbReference type="NCBIfam" id="NF006870">
    <property type="entry name" value="PRK09364.1"/>
    <property type="match status" value="1"/>
</dbReference>
<dbReference type="SUPFAM" id="SSF55040">
    <property type="entry name" value="Molybdenum cofactor biosynthesis protein C, MoaC"/>
    <property type="match status" value="1"/>
</dbReference>
<dbReference type="Pfam" id="PF01967">
    <property type="entry name" value="MoaC"/>
    <property type="match status" value="1"/>
</dbReference>
<dbReference type="InterPro" id="IPR002820">
    <property type="entry name" value="Mopterin_CF_biosynth-C_dom"/>
</dbReference>
<dbReference type="RefSeq" id="WP_073185440.1">
    <property type="nucleotide sequence ID" value="NZ_FQXI01000016.1"/>
</dbReference>
<evidence type="ECO:0000256" key="5">
    <source>
        <dbReference type="ARBA" id="ARBA00023239"/>
    </source>
</evidence>
<feature type="binding site" evidence="6">
    <location>
        <begin position="113"/>
        <end position="114"/>
    </location>
    <ligand>
        <name>substrate</name>
    </ligand>
</feature>
<evidence type="ECO:0000259" key="7">
    <source>
        <dbReference type="Pfam" id="PF01967"/>
    </source>
</evidence>
<dbReference type="EMBL" id="FQXI01000016">
    <property type="protein sequence ID" value="SHH61511.1"/>
    <property type="molecule type" value="Genomic_DNA"/>
</dbReference>
<dbReference type="InterPro" id="IPR036522">
    <property type="entry name" value="MoaC_sf"/>
</dbReference>
<accession>A0A1M5UF22</accession>
<evidence type="ECO:0000256" key="3">
    <source>
        <dbReference type="ARBA" id="ARBA00012575"/>
    </source>
</evidence>
<feature type="domain" description="Molybdopterin cofactor biosynthesis C (MoaC)" evidence="7">
    <location>
        <begin position="15"/>
        <end position="150"/>
    </location>
</feature>
<proteinExistence type="inferred from homology"/>
<dbReference type="STRING" id="1120995.SAMN02745245_01744"/>
<dbReference type="AlphaFoldDB" id="A0A1M5UF22"/>
<dbReference type="PANTHER" id="PTHR22960">
    <property type="entry name" value="MOLYBDOPTERIN COFACTOR SYNTHESIS PROTEIN A"/>
    <property type="match status" value="1"/>
</dbReference>